<accession>A0A1G9V0T4</accession>
<dbReference type="SUPFAM" id="SSF53254">
    <property type="entry name" value="Phosphoglycerate mutase-like"/>
    <property type="match status" value="1"/>
</dbReference>
<dbReference type="InterPro" id="IPR013078">
    <property type="entry name" value="His_Pase_superF_clade-1"/>
</dbReference>
<keyword evidence="2" id="KW-1185">Reference proteome</keyword>
<dbReference type="EMBL" id="LT629701">
    <property type="protein sequence ID" value="SDM65616.1"/>
    <property type="molecule type" value="Genomic_DNA"/>
</dbReference>
<dbReference type="SMART" id="SM00855">
    <property type="entry name" value="PGAM"/>
    <property type="match status" value="1"/>
</dbReference>
<dbReference type="InterPro" id="IPR029033">
    <property type="entry name" value="His_PPase_superfam"/>
</dbReference>
<dbReference type="CDD" id="cd07067">
    <property type="entry name" value="HP_PGM_like"/>
    <property type="match status" value="1"/>
</dbReference>
<dbReference type="eggNOG" id="COG0406">
    <property type="taxonomic scope" value="Bacteria"/>
</dbReference>
<dbReference type="STRING" id="211114.SAMN04489726_2746"/>
<dbReference type="InterPro" id="IPR050275">
    <property type="entry name" value="PGM_Phosphatase"/>
</dbReference>
<sequence length="183" mass="19783">MRHNAGMPGHLILVRHAESVVPRPGGPDEFHRPLTETGLAQAENLVAELVSARPTLIVSSPYLRAVQTVEPLARAVGLPVRTRWELREWDSGLEPTPDYARYYAESWADPAAARPGGESLRQLTDRAVAALTALAGESDGGTVVVGSHGTFVARALVGFGMSTVDWEFSRAMPMPAIYRIEVS</sequence>
<proteinExistence type="predicted"/>
<dbReference type="Proteomes" id="UP000183376">
    <property type="component" value="Chromosome I"/>
</dbReference>
<reference evidence="1 2" key="1">
    <citation type="submission" date="2016-10" db="EMBL/GenBank/DDBJ databases">
        <authorList>
            <person name="de Groot N.N."/>
        </authorList>
    </citation>
    <scope>NUCLEOTIDE SEQUENCE [LARGE SCALE GENOMIC DNA]</scope>
    <source>
        <strain evidence="1 2">DSM 44149</strain>
    </source>
</reference>
<organism evidence="1 2">
    <name type="scientific">Allokutzneria albata</name>
    <name type="common">Kibdelosporangium albatum</name>
    <dbReference type="NCBI Taxonomy" id="211114"/>
    <lineage>
        <taxon>Bacteria</taxon>
        <taxon>Bacillati</taxon>
        <taxon>Actinomycetota</taxon>
        <taxon>Actinomycetes</taxon>
        <taxon>Pseudonocardiales</taxon>
        <taxon>Pseudonocardiaceae</taxon>
        <taxon>Allokutzneria</taxon>
    </lineage>
</organism>
<gene>
    <name evidence="1" type="ORF">SAMN04489726_2746</name>
</gene>
<evidence type="ECO:0000313" key="1">
    <source>
        <dbReference type="EMBL" id="SDM65616.1"/>
    </source>
</evidence>
<protein>
    <submittedName>
        <fullName evidence="1">2,3-bisphosphoglycerate-dependent phosphoglycerate mutase</fullName>
    </submittedName>
</protein>
<evidence type="ECO:0000313" key="2">
    <source>
        <dbReference type="Proteomes" id="UP000183376"/>
    </source>
</evidence>
<dbReference type="AlphaFoldDB" id="A0A1G9V0T4"/>
<dbReference type="PANTHER" id="PTHR48100">
    <property type="entry name" value="BROAD-SPECIFICITY PHOSPHATASE YOR283W-RELATED"/>
    <property type="match status" value="1"/>
</dbReference>
<dbReference type="Pfam" id="PF00300">
    <property type="entry name" value="His_Phos_1"/>
    <property type="match status" value="1"/>
</dbReference>
<name>A0A1G9V0T4_ALLAB</name>
<dbReference type="Gene3D" id="3.40.50.1240">
    <property type="entry name" value="Phosphoglycerate mutase-like"/>
    <property type="match status" value="1"/>
</dbReference>
<dbReference type="GO" id="GO:0016791">
    <property type="term" value="F:phosphatase activity"/>
    <property type="evidence" value="ECO:0007669"/>
    <property type="project" value="TreeGrafter"/>
</dbReference>